<sequence length="106" mass="11354">MPKYLMEASYTAEGVKGLAREGGSSRRKSVEEMVKGLHGKLEAFYYAFGASDVFLIVDVPDAVTAAAISLAVNQSGAVQLKTYVLITPEEIDQAAKKAVSYRPPGK</sequence>
<protein>
    <submittedName>
        <fullName evidence="1">GYD domain-containing protein</fullName>
    </submittedName>
</protein>
<accession>A0A7C1T3B8</accession>
<proteinExistence type="predicted"/>
<evidence type="ECO:0000313" key="1">
    <source>
        <dbReference type="EMBL" id="HEB44481.1"/>
    </source>
</evidence>
<comment type="caution">
    <text evidence="1">The sequence shown here is derived from an EMBL/GenBank/DDBJ whole genome shotgun (WGS) entry which is preliminary data.</text>
</comment>
<dbReference type="EMBL" id="DSKI01000641">
    <property type="protein sequence ID" value="HEB44481.1"/>
    <property type="molecule type" value="Genomic_DNA"/>
</dbReference>
<gene>
    <name evidence="1" type="ORF">ENP70_12500</name>
</gene>
<reference evidence="1" key="1">
    <citation type="journal article" date="2020" name="mSystems">
        <title>Genome- and Community-Level Interaction Insights into Carbon Utilization and Element Cycling Functions of Hydrothermarchaeota in Hydrothermal Sediment.</title>
        <authorList>
            <person name="Zhou Z."/>
            <person name="Liu Y."/>
            <person name="Xu W."/>
            <person name="Pan J."/>
            <person name="Luo Z.H."/>
            <person name="Li M."/>
        </authorList>
    </citation>
    <scope>NUCLEOTIDE SEQUENCE [LARGE SCALE GENOMIC DNA]</scope>
    <source>
        <strain evidence="1">SpSt-243</strain>
    </source>
</reference>
<dbReference type="InterPro" id="IPR014845">
    <property type="entry name" value="GYD/TTHA1554"/>
</dbReference>
<organism evidence="1">
    <name type="scientific">Agrobacterium albertimagni</name>
    <dbReference type="NCBI Taxonomy" id="147266"/>
    <lineage>
        <taxon>Bacteria</taxon>
        <taxon>Pseudomonadati</taxon>
        <taxon>Pseudomonadota</taxon>
        <taxon>Alphaproteobacteria</taxon>
        <taxon>Hyphomicrobiales</taxon>
        <taxon>Rhizobiaceae</taxon>
        <taxon>Rhizobium/Agrobacterium group</taxon>
        <taxon>Agrobacterium</taxon>
    </lineage>
</organism>
<dbReference type="AlphaFoldDB" id="A0A7C1T3B8"/>
<dbReference type="Pfam" id="PF08734">
    <property type="entry name" value="GYD"/>
    <property type="match status" value="1"/>
</dbReference>
<name>A0A7C1T3B8_9HYPH</name>